<feature type="compositionally biased region" description="Basic and acidic residues" evidence="1">
    <location>
        <begin position="20"/>
        <end position="39"/>
    </location>
</feature>
<keyword evidence="3" id="KW-1185">Reference proteome</keyword>
<sequence length="39" mass="4473">MAEMTKLMIESRGSRKKAYRRESEEENRAVAKLGSERSG</sequence>
<evidence type="ECO:0000313" key="2">
    <source>
        <dbReference type="EMBL" id="KAF7816272.1"/>
    </source>
</evidence>
<reference evidence="2" key="1">
    <citation type="submission" date="2020-09" db="EMBL/GenBank/DDBJ databases">
        <title>Genome-Enabled Discovery of Anthraquinone Biosynthesis in Senna tora.</title>
        <authorList>
            <person name="Kang S.-H."/>
            <person name="Pandey R.P."/>
            <person name="Lee C.-M."/>
            <person name="Sim J.-S."/>
            <person name="Jeong J.-T."/>
            <person name="Choi B.-S."/>
            <person name="Jung M."/>
            <person name="Ginzburg D."/>
            <person name="Zhao K."/>
            <person name="Won S.Y."/>
            <person name="Oh T.-J."/>
            <person name="Yu Y."/>
            <person name="Kim N.-H."/>
            <person name="Lee O.R."/>
            <person name="Lee T.-H."/>
            <person name="Bashyal P."/>
            <person name="Kim T.-S."/>
            <person name="Lee W.-H."/>
            <person name="Kawkins C."/>
            <person name="Kim C.-K."/>
            <person name="Kim J.S."/>
            <person name="Ahn B.O."/>
            <person name="Rhee S.Y."/>
            <person name="Sohng J.K."/>
        </authorList>
    </citation>
    <scope>NUCLEOTIDE SEQUENCE</scope>
    <source>
        <tissue evidence="2">Leaf</tissue>
    </source>
</reference>
<proteinExistence type="predicted"/>
<gene>
    <name evidence="2" type="ORF">G2W53_030241</name>
</gene>
<dbReference type="EMBL" id="JAAIUW010000009">
    <property type="protein sequence ID" value="KAF7816272.1"/>
    <property type="molecule type" value="Genomic_DNA"/>
</dbReference>
<evidence type="ECO:0000256" key="1">
    <source>
        <dbReference type="SAM" id="MobiDB-lite"/>
    </source>
</evidence>
<evidence type="ECO:0000313" key="3">
    <source>
        <dbReference type="Proteomes" id="UP000634136"/>
    </source>
</evidence>
<feature type="region of interest" description="Disordered" evidence="1">
    <location>
        <begin position="1"/>
        <end position="39"/>
    </location>
</feature>
<dbReference type="AlphaFoldDB" id="A0A834T8W6"/>
<dbReference type="Proteomes" id="UP000634136">
    <property type="component" value="Unassembled WGS sequence"/>
</dbReference>
<organism evidence="2 3">
    <name type="scientific">Senna tora</name>
    <dbReference type="NCBI Taxonomy" id="362788"/>
    <lineage>
        <taxon>Eukaryota</taxon>
        <taxon>Viridiplantae</taxon>
        <taxon>Streptophyta</taxon>
        <taxon>Embryophyta</taxon>
        <taxon>Tracheophyta</taxon>
        <taxon>Spermatophyta</taxon>
        <taxon>Magnoliopsida</taxon>
        <taxon>eudicotyledons</taxon>
        <taxon>Gunneridae</taxon>
        <taxon>Pentapetalae</taxon>
        <taxon>rosids</taxon>
        <taxon>fabids</taxon>
        <taxon>Fabales</taxon>
        <taxon>Fabaceae</taxon>
        <taxon>Caesalpinioideae</taxon>
        <taxon>Cassia clade</taxon>
        <taxon>Senna</taxon>
    </lineage>
</organism>
<name>A0A834T8W6_9FABA</name>
<protein>
    <submittedName>
        <fullName evidence="2">Uncharacterized protein</fullName>
    </submittedName>
</protein>
<accession>A0A834T8W6</accession>
<comment type="caution">
    <text evidence="2">The sequence shown here is derived from an EMBL/GenBank/DDBJ whole genome shotgun (WGS) entry which is preliminary data.</text>
</comment>